<sequence>MMQPLVNIADRIRTFVLQLNLFEDERTRLDQFHLRTAIISTRVYVTLLTLAVIVVVVALTSLDTQSEVIIIRNPSEANYQTLFKKNLTQLLCPCSRFTIPYGNFTSTTIAYHPVCSSVFVTSDWIRHFFSSDIGKLYQADFRVLASSYFQLLAALCFHAKRSVHDALDDFDSETLITPSVFTQDNLNSYIQEKSKFLRLTTEKNLLQVLQLVLTTTHANSLQTAIPTSQIINIIGHTILYADILFQLNLTLTCTCSSRGACSLPSGFFDLRKIQIEAFFHFQLLPISYVRGMFVGCSAADALLQSTLECLFDWSCLQTIHRFVPSSNITDASPLDTNQTRFTPNTSIETIVDNLFIEAWTTEQSFSDYYAQCAPNLCTYTSVRHNNALYVITKFLGLYGGLSAALRLCIPFIIDKWRKKTRNTLTVPRPSEYQNLKIFKFSKFSPSGIMFSSYFTYTTPSGNMALDKD</sequence>
<comment type="caution">
    <text evidence="2">The sequence shown here is derived from an EMBL/GenBank/DDBJ whole genome shotgun (WGS) entry which is preliminary data.</text>
</comment>
<evidence type="ECO:0000313" key="3">
    <source>
        <dbReference type="EMBL" id="CAF1288331.1"/>
    </source>
</evidence>
<keyword evidence="4" id="KW-1185">Reference proteome</keyword>
<dbReference type="AlphaFoldDB" id="A0A814HN09"/>
<dbReference type="Proteomes" id="UP000663828">
    <property type="component" value="Unassembled WGS sequence"/>
</dbReference>
<dbReference type="Proteomes" id="UP000663852">
    <property type="component" value="Unassembled WGS sequence"/>
</dbReference>
<keyword evidence="1" id="KW-0812">Transmembrane</keyword>
<dbReference type="OrthoDB" id="10054072at2759"/>
<dbReference type="EMBL" id="CAJNOR010000812">
    <property type="protein sequence ID" value="CAF1013014.1"/>
    <property type="molecule type" value="Genomic_DNA"/>
</dbReference>
<evidence type="ECO:0000313" key="2">
    <source>
        <dbReference type="EMBL" id="CAF1013014.1"/>
    </source>
</evidence>
<gene>
    <name evidence="3" type="ORF">EDS130_LOCUS29944</name>
    <name evidence="2" type="ORF">XAT740_LOCUS13824</name>
</gene>
<organism evidence="2 4">
    <name type="scientific">Adineta ricciae</name>
    <name type="common">Rotifer</name>
    <dbReference type="NCBI Taxonomy" id="249248"/>
    <lineage>
        <taxon>Eukaryota</taxon>
        <taxon>Metazoa</taxon>
        <taxon>Spiralia</taxon>
        <taxon>Gnathifera</taxon>
        <taxon>Rotifera</taxon>
        <taxon>Eurotatoria</taxon>
        <taxon>Bdelloidea</taxon>
        <taxon>Adinetida</taxon>
        <taxon>Adinetidae</taxon>
        <taxon>Adineta</taxon>
    </lineage>
</organism>
<protein>
    <submittedName>
        <fullName evidence="2">Uncharacterized protein</fullName>
    </submittedName>
</protein>
<keyword evidence="1" id="KW-0472">Membrane</keyword>
<feature type="transmembrane region" description="Helical" evidence="1">
    <location>
        <begin position="43"/>
        <end position="62"/>
    </location>
</feature>
<evidence type="ECO:0000256" key="1">
    <source>
        <dbReference type="SAM" id="Phobius"/>
    </source>
</evidence>
<evidence type="ECO:0000313" key="4">
    <source>
        <dbReference type="Proteomes" id="UP000663828"/>
    </source>
</evidence>
<reference evidence="2" key="1">
    <citation type="submission" date="2021-02" db="EMBL/GenBank/DDBJ databases">
        <authorList>
            <person name="Nowell W R."/>
        </authorList>
    </citation>
    <scope>NUCLEOTIDE SEQUENCE</scope>
</reference>
<proteinExistence type="predicted"/>
<dbReference type="EMBL" id="CAJNOJ010000206">
    <property type="protein sequence ID" value="CAF1288331.1"/>
    <property type="molecule type" value="Genomic_DNA"/>
</dbReference>
<accession>A0A814HN09</accession>
<keyword evidence="1" id="KW-1133">Transmembrane helix</keyword>
<name>A0A814HN09_ADIRI</name>